<dbReference type="Pfam" id="PF08005">
    <property type="entry name" value="PHR"/>
    <property type="match status" value="1"/>
</dbReference>
<dbReference type="InterPro" id="IPR038648">
    <property type="entry name" value="PHR_sf"/>
</dbReference>
<gene>
    <name evidence="2" type="ORF">PENTCL1PPCAC_129</name>
</gene>
<reference evidence="2" key="1">
    <citation type="submission" date="2023-10" db="EMBL/GenBank/DDBJ databases">
        <title>Genome assembly of Pristionchus species.</title>
        <authorList>
            <person name="Yoshida K."/>
            <person name="Sommer R.J."/>
        </authorList>
    </citation>
    <scope>NUCLEOTIDE SEQUENCE</scope>
    <source>
        <strain evidence="2">RS0144</strain>
    </source>
</reference>
<dbReference type="AlphaFoldDB" id="A0AAV5SA46"/>
<evidence type="ECO:0000313" key="3">
    <source>
        <dbReference type="Proteomes" id="UP001432027"/>
    </source>
</evidence>
<name>A0AAV5SA46_9BILA</name>
<organism evidence="2 3">
    <name type="scientific">Pristionchus entomophagus</name>
    <dbReference type="NCBI Taxonomy" id="358040"/>
    <lineage>
        <taxon>Eukaryota</taxon>
        <taxon>Metazoa</taxon>
        <taxon>Ecdysozoa</taxon>
        <taxon>Nematoda</taxon>
        <taxon>Chromadorea</taxon>
        <taxon>Rhabditida</taxon>
        <taxon>Rhabditina</taxon>
        <taxon>Diplogasteromorpha</taxon>
        <taxon>Diplogasteroidea</taxon>
        <taxon>Neodiplogasteridae</taxon>
        <taxon>Pristionchus</taxon>
    </lineage>
</organism>
<evidence type="ECO:0000313" key="2">
    <source>
        <dbReference type="EMBL" id="GMS77954.1"/>
    </source>
</evidence>
<evidence type="ECO:0000259" key="1">
    <source>
        <dbReference type="Pfam" id="PF08005"/>
    </source>
</evidence>
<sequence length="175" mass="19678">MSELTIANNLPTNYSVVGRFKKSFDNMWDYFGSVEAITFKVSSDIRLFGMGMYGDGGQFKASLKLFRLRNGDDQLRKLIASIDKVIYEAHPPKTIAPVSFREPILIQANIWHTISAQITKPTNKKSYRTGNGWYGNVESDGVMFTFRDSLGIADNGSSVFQGQIPELYFQVSIVE</sequence>
<protein>
    <recommendedName>
        <fullName evidence="1">PHR domain-containing protein</fullName>
    </recommendedName>
</protein>
<proteinExistence type="predicted"/>
<feature type="non-terminal residue" evidence="2">
    <location>
        <position position="175"/>
    </location>
</feature>
<dbReference type="GO" id="GO:0005886">
    <property type="term" value="C:plasma membrane"/>
    <property type="evidence" value="ECO:0007669"/>
    <property type="project" value="TreeGrafter"/>
</dbReference>
<dbReference type="GO" id="GO:0005634">
    <property type="term" value="C:nucleus"/>
    <property type="evidence" value="ECO:0007669"/>
    <property type="project" value="TreeGrafter"/>
</dbReference>
<accession>A0AAV5SA46</accession>
<dbReference type="PANTHER" id="PTHR45943:SF1">
    <property type="entry name" value="E3 UBIQUITIN-PROTEIN LIGASE MYCBP2"/>
    <property type="match status" value="1"/>
</dbReference>
<dbReference type="EMBL" id="BTSX01000001">
    <property type="protein sequence ID" value="GMS77954.1"/>
    <property type="molecule type" value="Genomic_DNA"/>
</dbReference>
<comment type="caution">
    <text evidence="2">The sequence shown here is derived from an EMBL/GenBank/DDBJ whole genome shotgun (WGS) entry which is preliminary data.</text>
</comment>
<feature type="domain" description="PHR" evidence="1">
    <location>
        <begin position="19"/>
        <end position="170"/>
    </location>
</feature>
<dbReference type="GO" id="GO:0061630">
    <property type="term" value="F:ubiquitin protein ligase activity"/>
    <property type="evidence" value="ECO:0007669"/>
    <property type="project" value="TreeGrafter"/>
</dbReference>
<dbReference type="GO" id="GO:0008582">
    <property type="term" value="P:regulation of synaptic assembly at neuromuscular junction"/>
    <property type="evidence" value="ECO:0007669"/>
    <property type="project" value="TreeGrafter"/>
</dbReference>
<dbReference type="GO" id="GO:0007411">
    <property type="term" value="P:axon guidance"/>
    <property type="evidence" value="ECO:0007669"/>
    <property type="project" value="TreeGrafter"/>
</dbReference>
<keyword evidence="3" id="KW-1185">Reference proteome</keyword>
<dbReference type="InterPro" id="IPR012983">
    <property type="entry name" value="PHR"/>
</dbReference>
<dbReference type="Proteomes" id="UP001432027">
    <property type="component" value="Unassembled WGS sequence"/>
</dbReference>
<dbReference type="Gene3D" id="2.60.120.820">
    <property type="entry name" value="PHR domain"/>
    <property type="match status" value="1"/>
</dbReference>
<dbReference type="PANTHER" id="PTHR45943">
    <property type="entry name" value="E3 UBIQUITIN-PROTEIN LIGASE MYCBP2"/>
    <property type="match status" value="1"/>
</dbReference>